<reference evidence="2" key="1">
    <citation type="submission" date="2015-11" db="EMBL/GenBank/DDBJ databases">
        <authorList>
            <consortium name="Cross-ministerial Strategic Innovation Promotion Program (SIP) consortium"/>
            <person name="Tomihama T."/>
            <person name="Ikenaga M."/>
            <person name="Sakai M."/>
            <person name="Okubo T."/>
            <person name="Ikeda S."/>
        </authorList>
    </citation>
    <scope>NUCLEOTIDE SEQUENCE [LARGE SCALE GENOMIC DNA]</scope>
    <source>
        <strain evidence="2">S58</strain>
    </source>
</reference>
<evidence type="ECO:0008006" key="3">
    <source>
        <dbReference type="Google" id="ProtNLM"/>
    </source>
</evidence>
<protein>
    <recommendedName>
        <fullName evidence="3">Proline--tRNA ligase</fullName>
    </recommendedName>
</protein>
<sequence length="411" mass="45530">MISDAYLRTLEAARFVMPGSYGRGIPVWQDAGLRAARRLVSAFESALGQWWTPRIVEHPFLMPATAYKEVFDDYTNVYETTVPEAGGPCVLAPDNMPSSVGLLRKQGDDEPLVAVGGLLRVLPGGAQPLFRDRHIWPAVQVTHLVGEEDALAELERHRLAVTRLHEMLCLPVMTVRTGSLASYGRTTYLTVSCLPDGRPTVTATLYVMSGRYRDRLRSDSEVIDVGFTGKLLALVALHHRDAFGLVLPSVLADTQVGLLVEDEDRWGHEWRTAQTRAGVRVRAMHSAPRPYSRRRAERRLLRQGVPLVVGVRGEALRIARRYPLRRDDLPALPDSRTLHGELAAHDDRLRRMAADRFSAGLREAGRLVARCDTCAETHGEEIFGRTVPETEAPCDACGAPGSEVLLGGRFY</sequence>
<accession>A0A117EEK3</accession>
<reference evidence="2" key="3">
    <citation type="submission" date="2016-02" db="EMBL/GenBank/DDBJ databases">
        <title>Draft genome of pathogenic Streptomyces sp. in Japan.</title>
        <authorList>
            <person name="Tomihama T."/>
            <person name="Ikenaga M."/>
            <person name="Sakai M."/>
            <person name="Okubo T."/>
            <person name="Ikeda S."/>
        </authorList>
    </citation>
    <scope>NUCLEOTIDE SEQUENCE [LARGE SCALE GENOMIC DNA]</scope>
    <source>
        <strain evidence="2">S58</strain>
    </source>
</reference>
<evidence type="ECO:0000313" key="2">
    <source>
        <dbReference type="Proteomes" id="UP000067448"/>
    </source>
</evidence>
<proteinExistence type="predicted"/>
<comment type="caution">
    <text evidence="1">The sequence shown here is derived from an EMBL/GenBank/DDBJ whole genome shotgun (WGS) entry which is preliminary data.</text>
</comment>
<organism evidence="1 2">
    <name type="scientific">Streptomyces scabiei</name>
    <dbReference type="NCBI Taxonomy" id="1930"/>
    <lineage>
        <taxon>Bacteria</taxon>
        <taxon>Bacillati</taxon>
        <taxon>Actinomycetota</taxon>
        <taxon>Actinomycetes</taxon>
        <taxon>Kitasatosporales</taxon>
        <taxon>Streptomycetaceae</taxon>
        <taxon>Streptomyces</taxon>
    </lineage>
</organism>
<reference evidence="1 2" key="2">
    <citation type="journal article" date="2016" name="Genome Announc.">
        <title>Draft Genome Sequences of Streptomyces scabiei S58, Streptomyces turgidiscabies T45, and Streptomyces acidiscabies a10, the Pathogens of Potato Common Scab, Isolated in Japan.</title>
        <authorList>
            <person name="Tomihama T."/>
            <person name="Nishi Y."/>
            <person name="Sakai M."/>
            <person name="Ikenaga M."/>
            <person name="Okubo T."/>
            <person name="Ikeda S."/>
        </authorList>
    </citation>
    <scope>NUCLEOTIDE SEQUENCE [LARGE SCALE GENOMIC DNA]</scope>
    <source>
        <strain evidence="1 2">S58</strain>
    </source>
</reference>
<dbReference type="AlphaFoldDB" id="A0A117EEK3"/>
<dbReference type="EMBL" id="BCMM01000021">
    <property type="protein sequence ID" value="GAQ64163.1"/>
    <property type="molecule type" value="Genomic_DNA"/>
</dbReference>
<evidence type="ECO:0000313" key="1">
    <source>
        <dbReference type="EMBL" id="GAQ64163.1"/>
    </source>
</evidence>
<name>A0A117EEK3_STRSC</name>
<dbReference type="Proteomes" id="UP000067448">
    <property type="component" value="Unassembled WGS sequence"/>
</dbReference>
<gene>
    <name evidence="1" type="ORF">SsS58_04556</name>
</gene>
<dbReference type="InterPro" id="IPR045864">
    <property type="entry name" value="aa-tRNA-synth_II/BPL/LPL"/>
</dbReference>
<dbReference type="SUPFAM" id="SSF55681">
    <property type="entry name" value="Class II aaRS and biotin synthetases"/>
    <property type="match status" value="1"/>
</dbReference>